<dbReference type="InterPro" id="IPR039420">
    <property type="entry name" value="WalR-like"/>
</dbReference>
<gene>
    <name evidence="7" type="ORF">CBW24_06800</name>
</gene>
<evidence type="ECO:0000259" key="6">
    <source>
        <dbReference type="PROSITE" id="PS50110"/>
    </source>
</evidence>
<evidence type="ECO:0000313" key="7">
    <source>
        <dbReference type="EMBL" id="ATI41730.1"/>
    </source>
</evidence>
<feature type="modified residue" description="4-aspartylphosphate" evidence="4">
    <location>
        <position position="189"/>
    </location>
</feature>
<dbReference type="Gene3D" id="3.40.50.2300">
    <property type="match status" value="1"/>
</dbReference>
<keyword evidence="1" id="KW-0805">Transcription regulation</keyword>
<evidence type="ECO:0000256" key="2">
    <source>
        <dbReference type="ARBA" id="ARBA00023125"/>
    </source>
</evidence>
<dbReference type="CDD" id="cd00156">
    <property type="entry name" value="REC"/>
    <property type="match status" value="1"/>
</dbReference>
<evidence type="ECO:0000313" key="8">
    <source>
        <dbReference type="Proteomes" id="UP000219050"/>
    </source>
</evidence>
<dbReference type="AlphaFoldDB" id="A0A291LYH8"/>
<dbReference type="GO" id="GO:0000160">
    <property type="term" value="P:phosphorelay signal transduction system"/>
    <property type="evidence" value="ECO:0007669"/>
    <property type="project" value="InterPro"/>
</dbReference>
<dbReference type="PROSITE" id="PS50110">
    <property type="entry name" value="RESPONSE_REGULATORY"/>
    <property type="match status" value="1"/>
</dbReference>
<evidence type="ECO:0000256" key="5">
    <source>
        <dbReference type="SAM" id="MobiDB-lite"/>
    </source>
</evidence>
<keyword evidence="4" id="KW-0597">Phosphoprotein</keyword>
<dbReference type="EMBL" id="CP021404">
    <property type="protein sequence ID" value="ATI41730.1"/>
    <property type="molecule type" value="Genomic_DNA"/>
</dbReference>
<dbReference type="InterPro" id="IPR011006">
    <property type="entry name" value="CheY-like_superfamily"/>
</dbReference>
<protein>
    <recommendedName>
        <fullName evidence="6">Response regulatory domain-containing protein</fullName>
    </recommendedName>
</protein>
<dbReference type="Proteomes" id="UP000219050">
    <property type="component" value="Chromosome"/>
</dbReference>
<evidence type="ECO:0000256" key="4">
    <source>
        <dbReference type="PROSITE-ProRule" id="PRU00169"/>
    </source>
</evidence>
<evidence type="ECO:0000256" key="1">
    <source>
        <dbReference type="ARBA" id="ARBA00023015"/>
    </source>
</evidence>
<organism evidence="7 8">
    <name type="scientific">Pacificitalea manganoxidans</name>
    <dbReference type="NCBI Taxonomy" id="1411902"/>
    <lineage>
        <taxon>Bacteria</taxon>
        <taxon>Pseudomonadati</taxon>
        <taxon>Pseudomonadota</taxon>
        <taxon>Alphaproteobacteria</taxon>
        <taxon>Rhodobacterales</taxon>
        <taxon>Paracoccaceae</taxon>
        <taxon>Pacificitalea</taxon>
    </lineage>
</organism>
<feature type="compositionally biased region" description="Low complexity" evidence="5">
    <location>
        <begin position="93"/>
        <end position="105"/>
    </location>
</feature>
<dbReference type="SMART" id="SM00448">
    <property type="entry name" value="REC"/>
    <property type="match status" value="1"/>
</dbReference>
<evidence type="ECO:0000256" key="3">
    <source>
        <dbReference type="ARBA" id="ARBA00023163"/>
    </source>
</evidence>
<dbReference type="PANTHER" id="PTHR43214">
    <property type="entry name" value="TWO-COMPONENT RESPONSE REGULATOR"/>
    <property type="match status" value="1"/>
</dbReference>
<name>A0A291LYH8_9RHOB</name>
<dbReference type="SUPFAM" id="SSF52172">
    <property type="entry name" value="CheY-like"/>
    <property type="match status" value="1"/>
</dbReference>
<proteinExistence type="predicted"/>
<sequence>MPPRFGVPVANGKGRRNWGGNEAEIYRMVTAPAQWCVSSRSDRRFPMAFASPLAAALSIRSRRADTSMPRSRLPQGTVPDGLLCAALSRQKATADAPAQPPGDAQDLSDPAPPGPDAAQADAPRTRVAAGQAGRALSALLVDDSGFDRRVLRRVARSLPCDLDFVEAADLADMQRLLSGDQQFELIFLDYRLPDGTGLDGLDRIVNALSAPPPVIMLTGEDRAELAVEAMKRGCCDFLGKDRLSAATLARAVEGALSRRAGTADIWSEELNGMIRQAMAQMLSPNRLSPALADSLRAAFAELGAPPTGPGFDWLYEEDTPSGFDFKF</sequence>
<keyword evidence="2" id="KW-0238">DNA-binding</keyword>
<accession>A0A291LYH8</accession>
<keyword evidence="3" id="KW-0804">Transcription</keyword>
<keyword evidence="8" id="KW-1185">Reference proteome</keyword>
<reference evidence="7 8" key="1">
    <citation type="submission" date="2017-05" db="EMBL/GenBank/DDBJ databases">
        <title>Comparative genomic and metabolic analysis of manganese-oxidizing mechanisms in Celeribater manganoxidans DY25T: its adaption to the environment of polymetallic nodule.</title>
        <authorList>
            <person name="Wang X."/>
        </authorList>
    </citation>
    <scope>NUCLEOTIDE SEQUENCE [LARGE SCALE GENOMIC DNA]</scope>
    <source>
        <strain evidence="7 8">DY25</strain>
    </source>
</reference>
<dbReference type="KEGG" id="cmag:CBW24_06800"/>
<feature type="region of interest" description="Disordered" evidence="5">
    <location>
        <begin position="89"/>
        <end position="127"/>
    </location>
</feature>
<dbReference type="PANTHER" id="PTHR43214:SF24">
    <property type="entry name" value="TRANSCRIPTIONAL REGULATORY PROTEIN NARL-RELATED"/>
    <property type="match status" value="1"/>
</dbReference>
<dbReference type="InterPro" id="IPR001789">
    <property type="entry name" value="Sig_transdc_resp-reg_receiver"/>
</dbReference>
<feature type="domain" description="Response regulatory" evidence="6">
    <location>
        <begin position="137"/>
        <end position="255"/>
    </location>
</feature>
<dbReference type="Pfam" id="PF00072">
    <property type="entry name" value="Response_reg"/>
    <property type="match status" value="1"/>
</dbReference>
<dbReference type="GO" id="GO:0003677">
    <property type="term" value="F:DNA binding"/>
    <property type="evidence" value="ECO:0007669"/>
    <property type="project" value="UniProtKB-KW"/>
</dbReference>